<organism evidence="5 6">
    <name type="scientific">Calycomorphotria hydatis</name>
    <dbReference type="NCBI Taxonomy" id="2528027"/>
    <lineage>
        <taxon>Bacteria</taxon>
        <taxon>Pseudomonadati</taxon>
        <taxon>Planctomycetota</taxon>
        <taxon>Planctomycetia</taxon>
        <taxon>Planctomycetales</taxon>
        <taxon>Planctomycetaceae</taxon>
        <taxon>Calycomorphotria</taxon>
    </lineage>
</organism>
<dbReference type="KEGG" id="chya:V22_27310"/>
<sequence>MVTSKAKTESKPSFVSTQVTDARRYFLDLTPDEEKPITIVCGGRERVSKDYVVRRTTFPYLCVEFVAEGHGSVELNHKKYPLRPGAVFAYMPNIAHCIRTSSTDPMLKYYIDFTGSEGAKLLRESSLRGDRAIYVSNPEEFVGLFEMFLKEGMSGETHGQDLCAALLPVLFLKLSQRAMPGNVRQPRAYFTYLEARDFIEKEFRKYDTIEEVAEELLTNPASLCRLFRRFGETTPYRLLIRLKIQEAASMLVDQQMMVKEIAAELGFADQFHFSRVFKRVYGLSPEKFSRQSQWST</sequence>
<keyword evidence="1" id="KW-0805">Transcription regulation</keyword>
<dbReference type="GO" id="GO:0003700">
    <property type="term" value="F:DNA-binding transcription factor activity"/>
    <property type="evidence" value="ECO:0007669"/>
    <property type="project" value="InterPro"/>
</dbReference>
<gene>
    <name evidence="5" type="primary">araC_2</name>
    <name evidence="5" type="ORF">V22_27310</name>
</gene>
<dbReference type="SMART" id="SM00342">
    <property type="entry name" value="HTH_ARAC"/>
    <property type="match status" value="1"/>
</dbReference>
<dbReference type="PRINTS" id="PR00032">
    <property type="entry name" value="HTHARAC"/>
</dbReference>
<keyword evidence="2" id="KW-0238">DNA-binding</keyword>
<dbReference type="Proteomes" id="UP000319976">
    <property type="component" value="Chromosome"/>
</dbReference>
<evidence type="ECO:0000256" key="3">
    <source>
        <dbReference type="ARBA" id="ARBA00023163"/>
    </source>
</evidence>
<dbReference type="InterPro" id="IPR003313">
    <property type="entry name" value="AraC-bd"/>
</dbReference>
<evidence type="ECO:0000313" key="6">
    <source>
        <dbReference type="Proteomes" id="UP000319976"/>
    </source>
</evidence>
<accession>A0A517TAS8</accession>
<dbReference type="InterPro" id="IPR037923">
    <property type="entry name" value="HTH-like"/>
</dbReference>
<dbReference type="Pfam" id="PF12833">
    <property type="entry name" value="HTH_18"/>
    <property type="match status" value="1"/>
</dbReference>
<keyword evidence="3" id="KW-0804">Transcription</keyword>
<dbReference type="InterPro" id="IPR018062">
    <property type="entry name" value="HTH_AraC-typ_CS"/>
</dbReference>
<dbReference type="EMBL" id="CP036316">
    <property type="protein sequence ID" value="QDT65477.1"/>
    <property type="molecule type" value="Genomic_DNA"/>
</dbReference>
<name>A0A517TAS8_9PLAN</name>
<dbReference type="PANTHER" id="PTHR43280">
    <property type="entry name" value="ARAC-FAMILY TRANSCRIPTIONAL REGULATOR"/>
    <property type="match status" value="1"/>
</dbReference>
<dbReference type="Pfam" id="PF02311">
    <property type="entry name" value="AraC_binding"/>
    <property type="match status" value="1"/>
</dbReference>
<dbReference type="InterPro" id="IPR009057">
    <property type="entry name" value="Homeodomain-like_sf"/>
</dbReference>
<feature type="domain" description="HTH araC/xylS-type" evidence="4">
    <location>
        <begin position="193"/>
        <end position="291"/>
    </location>
</feature>
<proteinExistence type="predicted"/>
<dbReference type="SUPFAM" id="SSF51215">
    <property type="entry name" value="Regulatory protein AraC"/>
    <property type="match status" value="1"/>
</dbReference>
<evidence type="ECO:0000313" key="5">
    <source>
        <dbReference type="EMBL" id="QDT65477.1"/>
    </source>
</evidence>
<protein>
    <submittedName>
        <fullName evidence="5">Arabinose operon regulatory protein</fullName>
    </submittedName>
</protein>
<dbReference type="PROSITE" id="PS01124">
    <property type="entry name" value="HTH_ARAC_FAMILY_2"/>
    <property type="match status" value="1"/>
</dbReference>
<dbReference type="InterPro" id="IPR020449">
    <property type="entry name" value="Tscrpt_reg_AraC-type_HTH"/>
</dbReference>
<dbReference type="InterPro" id="IPR018060">
    <property type="entry name" value="HTH_AraC"/>
</dbReference>
<dbReference type="AlphaFoldDB" id="A0A517TAS8"/>
<evidence type="ECO:0000259" key="4">
    <source>
        <dbReference type="PROSITE" id="PS01124"/>
    </source>
</evidence>
<dbReference type="Gene3D" id="1.10.10.60">
    <property type="entry name" value="Homeodomain-like"/>
    <property type="match status" value="1"/>
</dbReference>
<dbReference type="SUPFAM" id="SSF46689">
    <property type="entry name" value="Homeodomain-like"/>
    <property type="match status" value="1"/>
</dbReference>
<dbReference type="GO" id="GO:0043565">
    <property type="term" value="F:sequence-specific DNA binding"/>
    <property type="evidence" value="ECO:0007669"/>
    <property type="project" value="InterPro"/>
</dbReference>
<dbReference type="RefSeq" id="WP_197439596.1">
    <property type="nucleotide sequence ID" value="NZ_CP036316.1"/>
</dbReference>
<evidence type="ECO:0000256" key="2">
    <source>
        <dbReference type="ARBA" id="ARBA00023125"/>
    </source>
</evidence>
<keyword evidence="6" id="KW-1185">Reference proteome</keyword>
<reference evidence="5 6" key="1">
    <citation type="submission" date="2019-02" db="EMBL/GenBank/DDBJ databases">
        <title>Deep-cultivation of Planctomycetes and their phenomic and genomic characterization uncovers novel biology.</title>
        <authorList>
            <person name="Wiegand S."/>
            <person name="Jogler M."/>
            <person name="Boedeker C."/>
            <person name="Pinto D."/>
            <person name="Vollmers J."/>
            <person name="Rivas-Marin E."/>
            <person name="Kohn T."/>
            <person name="Peeters S.H."/>
            <person name="Heuer A."/>
            <person name="Rast P."/>
            <person name="Oberbeckmann S."/>
            <person name="Bunk B."/>
            <person name="Jeske O."/>
            <person name="Meyerdierks A."/>
            <person name="Storesund J.E."/>
            <person name="Kallscheuer N."/>
            <person name="Luecker S."/>
            <person name="Lage O.M."/>
            <person name="Pohl T."/>
            <person name="Merkel B.J."/>
            <person name="Hornburger P."/>
            <person name="Mueller R.-W."/>
            <person name="Bruemmer F."/>
            <person name="Labrenz M."/>
            <person name="Spormann A.M."/>
            <person name="Op den Camp H."/>
            <person name="Overmann J."/>
            <person name="Amann R."/>
            <person name="Jetten M.S.M."/>
            <person name="Mascher T."/>
            <person name="Medema M.H."/>
            <person name="Devos D.P."/>
            <person name="Kaster A.-K."/>
            <person name="Ovreas L."/>
            <person name="Rohde M."/>
            <person name="Galperin M.Y."/>
            <person name="Jogler C."/>
        </authorList>
    </citation>
    <scope>NUCLEOTIDE SEQUENCE [LARGE SCALE GENOMIC DNA]</scope>
    <source>
        <strain evidence="5 6">V22</strain>
    </source>
</reference>
<dbReference type="PANTHER" id="PTHR43280:SF31">
    <property type="entry name" value="TRANSCRIPTIONAL REGULATORY PROTEIN"/>
    <property type="match status" value="1"/>
</dbReference>
<dbReference type="PROSITE" id="PS00041">
    <property type="entry name" value="HTH_ARAC_FAMILY_1"/>
    <property type="match status" value="1"/>
</dbReference>
<evidence type="ECO:0000256" key="1">
    <source>
        <dbReference type="ARBA" id="ARBA00023015"/>
    </source>
</evidence>
<dbReference type="Gene3D" id="2.60.120.10">
    <property type="entry name" value="Jelly Rolls"/>
    <property type="match status" value="1"/>
</dbReference>
<dbReference type="InterPro" id="IPR014710">
    <property type="entry name" value="RmlC-like_jellyroll"/>
</dbReference>